<reference evidence="2" key="1">
    <citation type="submission" date="2013-01" db="EMBL/GenBank/DDBJ databases">
        <title>Draft Genome Sequence of a Mulberry Tree, Morus notabilis C.K. Schneid.</title>
        <authorList>
            <person name="He N."/>
            <person name="Zhao S."/>
        </authorList>
    </citation>
    <scope>NUCLEOTIDE SEQUENCE</scope>
</reference>
<sequence>MKVECDLMELSEGTFEEGSKEEQELIVADLIVDELKLKKDVLVIDELELKKDSFVMGELELKQDLVGFIRNLDPFHIHLVGDLTSALSGF</sequence>
<accession>W9RPR8</accession>
<proteinExistence type="predicted"/>
<dbReference type="Proteomes" id="UP000030645">
    <property type="component" value="Unassembled WGS sequence"/>
</dbReference>
<evidence type="ECO:0000313" key="1">
    <source>
        <dbReference type="EMBL" id="EXC02126.1"/>
    </source>
</evidence>
<organism evidence="1 2">
    <name type="scientific">Morus notabilis</name>
    <dbReference type="NCBI Taxonomy" id="981085"/>
    <lineage>
        <taxon>Eukaryota</taxon>
        <taxon>Viridiplantae</taxon>
        <taxon>Streptophyta</taxon>
        <taxon>Embryophyta</taxon>
        <taxon>Tracheophyta</taxon>
        <taxon>Spermatophyta</taxon>
        <taxon>Magnoliopsida</taxon>
        <taxon>eudicotyledons</taxon>
        <taxon>Gunneridae</taxon>
        <taxon>Pentapetalae</taxon>
        <taxon>rosids</taxon>
        <taxon>fabids</taxon>
        <taxon>Rosales</taxon>
        <taxon>Moraceae</taxon>
        <taxon>Moreae</taxon>
        <taxon>Morus</taxon>
    </lineage>
</organism>
<keyword evidence="2" id="KW-1185">Reference proteome</keyword>
<dbReference type="EMBL" id="KE345347">
    <property type="protein sequence ID" value="EXC02126.1"/>
    <property type="molecule type" value="Genomic_DNA"/>
</dbReference>
<dbReference type="AlphaFoldDB" id="W9RPR8"/>
<evidence type="ECO:0000313" key="2">
    <source>
        <dbReference type="Proteomes" id="UP000030645"/>
    </source>
</evidence>
<protein>
    <submittedName>
        <fullName evidence="1">Uncharacterized protein</fullName>
    </submittedName>
</protein>
<gene>
    <name evidence="1" type="ORF">L484_024091</name>
</gene>
<name>W9RPR8_9ROSA</name>